<gene>
    <name evidence="2" type="ORF">SBOR_5100</name>
</gene>
<feature type="region of interest" description="Disordered" evidence="1">
    <location>
        <begin position="336"/>
        <end position="394"/>
    </location>
</feature>
<evidence type="ECO:0000256" key="1">
    <source>
        <dbReference type="SAM" id="MobiDB-lite"/>
    </source>
</evidence>
<accession>W9CJ10</accession>
<keyword evidence="3" id="KW-1185">Reference proteome</keyword>
<dbReference type="Proteomes" id="UP000019487">
    <property type="component" value="Unassembled WGS sequence"/>
</dbReference>
<evidence type="ECO:0000313" key="2">
    <source>
        <dbReference type="EMBL" id="ESZ94520.1"/>
    </source>
</evidence>
<organism evidence="2 3">
    <name type="scientific">Sclerotinia borealis (strain F-4128)</name>
    <dbReference type="NCBI Taxonomy" id="1432307"/>
    <lineage>
        <taxon>Eukaryota</taxon>
        <taxon>Fungi</taxon>
        <taxon>Dikarya</taxon>
        <taxon>Ascomycota</taxon>
        <taxon>Pezizomycotina</taxon>
        <taxon>Leotiomycetes</taxon>
        <taxon>Helotiales</taxon>
        <taxon>Sclerotiniaceae</taxon>
        <taxon>Sclerotinia</taxon>
    </lineage>
</organism>
<protein>
    <submittedName>
        <fullName evidence="2">Uncharacterized protein</fullName>
    </submittedName>
</protein>
<feature type="compositionally biased region" description="Polar residues" evidence="1">
    <location>
        <begin position="126"/>
        <end position="136"/>
    </location>
</feature>
<feature type="compositionally biased region" description="Pro residues" evidence="1">
    <location>
        <begin position="344"/>
        <end position="355"/>
    </location>
</feature>
<evidence type="ECO:0000313" key="3">
    <source>
        <dbReference type="Proteomes" id="UP000019487"/>
    </source>
</evidence>
<name>W9CJ10_SCLBF</name>
<dbReference type="EMBL" id="AYSA01000240">
    <property type="protein sequence ID" value="ESZ94520.1"/>
    <property type="molecule type" value="Genomic_DNA"/>
</dbReference>
<feature type="compositionally biased region" description="Low complexity" evidence="1">
    <location>
        <begin position="364"/>
        <end position="373"/>
    </location>
</feature>
<dbReference type="HOGENOM" id="CLU_700502_0_0_1"/>
<feature type="region of interest" description="Disordered" evidence="1">
    <location>
        <begin position="1"/>
        <end position="23"/>
    </location>
</feature>
<sequence>MNSPNRNAWNRHSNQQGYQTPLNTVLPNHDAWEEYGILQVYQPPLNTGTSWPSQAYYQEQGANSASQYPSQPDASATSGSALPIVWDRNMANDPNVPIERGPMSNQYANDPGFYSVPVYSPGGPDRSSNIPMSNQHPGDLTVPDPPAVENPPVKYPCKGVSPDIIWEYFLRSDMFSVDRKHLNPPSFKLIDVIDLYLFTRLCSSLKLTVMNPPSDIKVYEHIANIMNSPWLERNTSIFPQRPHLSQPYTTTNFYNYTMVELIFESFQNTSNPHREMPVMAAITWFDGIDENDRFTYLLEPLYNAINQYYNERETPELIALRDIVWEANEYSFTRSETSNAVVEPPAPEPNPPTQPPESSHRSSHGTPRGSSSSQDRTGYIEEEREERCHFRKHR</sequence>
<proteinExistence type="predicted"/>
<feature type="compositionally biased region" description="Basic and acidic residues" evidence="1">
    <location>
        <begin position="378"/>
        <end position="388"/>
    </location>
</feature>
<feature type="region of interest" description="Disordered" evidence="1">
    <location>
        <begin position="114"/>
        <end position="148"/>
    </location>
</feature>
<comment type="caution">
    <text evidence="2">The sequence shown here is derived from an EMBL/GenBank/DDBJ whole genome shotgun (WGS) entry which is preliminary data.</text>
</comment>
<reference evidence="2 3" key="1">
    <citation type="journal article" date="2014" name="Genome Announc.">
        <title>Draft genome sequence of Sclerotinia borealis, a psychrophilic plant pathogenic fungus.</title>
        <authorList>
            <person name="Mardanov A.V."/>
            <person name="Beletsky A.V."/>
            <person name="Kadnikov V.V."/>
            <person name="Ignatov A.N."/>
            <person name="Ravin N.V."/>
        </authorList>
    </citation>
    <scope>NUCLEOTIDE SEQUENCE [LARGE SCALE GENOMIC DNA]</scope>
    <source>
        <strain evidence="3">F-4157</strain>
    </source>
</reference>
<dbReference type="AlphaFoldDB" id="W9CJ10"/>